<keyword evidence="3" id="KW-1185">Reference proteome</keyword>
<evidence type="ECO:0000313" key="3">
    <source>
        <dbReference type="Proteomes" id="UP000315295"/>
    </source>
</evidence>
<reference evidence="2 3" key="1">
    <citation type="journal article" date="2019" name="G3 (Bethesda)">
        <title>Sequencing of a Wild Apple (Malus baccata) Genome Unravels the Differences Between Cultivated and Wild Apple Species Regarding Disease Resistance and Cold Tolerance.</title>
        <authorList>
            <person name="Chen X."/>
        </authorList>
    </citation>
    <scope>NUCLEOTIDE SEQUENCE [LARGE SCALE GENOMIC DNA]</scope>
    <source>
        <strain evidence="3">cv. Shandingzi</strain>
        <tissue evidence="2">Leaves</tissue>
    </source>
</reference>
<sequence length="107" mass="11804">MKPKISTSTAVYYFDFGHAFQKSTPSLNPKTTASRLIILDVEVGEEDSTFMVKERCSPPREKQVETPLPQSKGKEKADAIQTPVVNIPLVEPADHLLVNLEVPPVEG</sequence>
<name>A0A540MSS6_MALBA</name>
<feature type="region of interest" description="Disordered" evidence="1">
    <location>
        <begin position="53"/>
        <end position="79"/>
    </location>
</feature>
<gene>
    <name evidence="2" type="ORF">C1H46_012456</name>
</gene>
<accession>A0A540MSS6</accession>
<dbReference type="EMBL" id="VIEB01000187">
    <property type="protein sequence ID" value="TQE01832.1"/>
    <property type="molecule type" value="Genomic_DNA"/>
</dbReference>
<evidence type="ECO:0000313" key="2">
    <source>
        <dbReference type="EMBL" id="TQE01832.1"/>
    </source>
</evidence>
<organism evidence="2 3">
    <name type="scientific">Malus baccata</name>
    <name type="common">Siberian crab apple</name>
    <name type="synonym">Pyrus baccata</name>
    <dbReference type="NCBI Taxonomy" id="106549"/>
    <lineage>
        <taxon>Eukaryota</taxon>
        <taxon>Viridiplantae</taxon>
        <taxon>Streptophyta</taxon>
        <taxon>Embryophyta</taxon>
        <taxon>Tracheophyta</taxon>
        <taxon>Spermatophyta</taxon>
        <taxon>Magnoliopsida</taxon>
        <taxon>eudicotyledons</taxon>
        <taxon>Gunneridae</taxon>
        <taxon>Pentapetalae</taxon>
        <taxon>rosids</taxon>
        <taxon>fabids</taxon>
        <taxon>Rosales</taxon>
        <taxon>Rosaceae</taxon>
        <taxon>Amygdaloideae</taxon>
        <taxon>Maleae</taxon>
        <taxon>Malus</taxon>
    </lineage>
</organism>
<comment type="caution">
    <text evidence="2">The sequence shown here is derived from an EMBL/GenBank/DDBJ whole genome shotgun (WGS) entry which is preliminary data.</text>
</comment>
<evidence type="ECO:0000256" key="1">
    <source>
        <dbReference type="SAM" id="MobiDB-lite"/>
    </source>
</evidence>
<dbReference type="Proteomes" id="UP000315295">
    <property type="component" value="Unassembled WGS sequence"/>
</dbReference>
<dbReference type="AlphaFoldDB" id="A0A540MSS6"/>
<protein>
    <submittedName>
        <fullName evidence="2">Uncharacterized protein</fullName>
    </submittedName>
</protein>
<proteinExistence type="predicted"/>
<feature type="compositionally biased region" description="Basic and acidic residues" evidence="1">
    <location>
        <begin position="53"/>
        <end position="64"/>
    </location>
</feature>